<dbReference type="PANTHER" id="PTHR43297:SF2">
    <property type="entry name" value="DIPEPTIDE TRANSPORT ATP-BINDING PROTEIN DPPD"/>
    <property type="match status" value="1"/>
</dbReference>
<keyword evidence="3" id="KW-0813">Transport</keyword>
<dbReference type="InterPro" id="IPR027417">
    <property type="entry name" value="P-loop_NTPase"/>
</dbReference>
<keyword evidence="7" id="KW-0472">Membrane</keyword>
<evidence type="ECO:0000256" key="6">
    <source>
        <dbReference type="ARBA" id="ARBA00022840"/>
    </source>
</evidence>
<dbReference type="SMART" id="SM00382">
    <property type="entry name" value="AAA"/>
    <property type="match status" value="2"/>
</dbReference>
<keyword evidence="6 10" id="KW-0067">ATP-binding</keyword>
<keyword evidence="5" id="KW-0547">Nucleotide-binding</keyword>
<proteinExistence type="inferred from homology"/>
<dbReference type="PROSITE" id="PS00211">
    <property type="entry name" value="ABC_TRANSPORTER_1"/>
    <property type="match status" value="2"/>
</dbReference>
<dbReference type="Pfam" id="PF08352">
    <property type="entry name" value="oligo_HPY"/>
    <property type="match status" value="2"/>
</dbReference>
<dbReference type="GO" id="GO:0005886">
    <property type="term" value="C:plasma membrane"/>
    <property type="evidence" value="ECO:0007669"/>
    <property type="project" value="UniProtKB-SubCell"/>
</dbReference>
<dbReference type="NCBIfam" id="TIGR01727">
    <property type="entry name" value="oligo_HPY"/>
    <property type="match status" value="1"/>
</dbReference>
<keyword evidence="11" id="KW-1185">Reference proteome</keyword>
<dbReference type="OrthoDB" id="4008250at2"/>
<evidence type="ECO:0000313" key="10">
    <source>
        <dbReference type="EMBL" id="KAA6435237.1"/>
    </source>
</evidence>
<evidence type="ECO:0000256" key="5">
    <source>
        <dbReference type="ARBA" id="ARBA00022741"/>
    </source>
</evidence>
<dbReference type="NCBIfam" id="NF007739">
    <property type="entry name" value="PRK10419.1"/>
    <property type="match status" value="2"/>
</dbReference>
<reference evidence="10 11" key="1">
    <citation type="submission" date="2019-08" db="EMBL/GenBank/DDBJ databases">
        <title>Agrococcus lahaulensis sp. nov., isolated from a cold desert of the Indian Himalayas.</title>
        <authorList>
            <person name="Qu J.H."/>
        </authorList>
    </citation>
    <scope>NUCLEOTIDE SEQUENCE [LARGE SCALE GENOMIC DNA]</scope>
    <source>
        <strain evidence="10 11">NS18</strain>
    </source>
</reference>
<comment type="subcellular location">
    <subcellularLocation>
        <location evidence="1">Cell membrane</location>
        <topology evidence="1">Peripheral membrane protein</topology>
    </subcellularLocation>
</comment>
<protein>
    <submittedName>
        <fullName evidence="10">ABC transporter ATP-binding protein</fullName>
    </submittedName>
</protein>
<comment type="similarity">
    <text evidence="2">Belongs to the ABC transporter superfamily.</text>
</comment>
<evidence type="ECO:0000256" key="2">
    <source>
        <dbReference type="ARBA" id="ARBA00005417"/>
    </source>
</evidence>
<dbReference type="InterPro" id="IPR003593">
    <property type="entry name" value="AAA+_ATPase"/>
</dbReference>
<dbReference type="InterPro" id="IPR013563">
    <property type="entry name" value="Oligopep_ABC_C"/>
</dbReference>
<feature type="compositionally biased region" description="Pro residues" evidence="8">
    <location>
        <begin position="572"/>
        <end position="595"/>
    </location>
</feature>
<dbReference type="Gene3D" id="3.40.50.300">
    <property type="entry name" value="P-loop containing nucleotide triphosphate hydrolases"/>
    <property type="match status" value="2"/>
</dbReference>
<dbReference type="NCBIfam" id="NF008453">
    <property type="entry name" value="PRK11308.1"/>
    <property type="match status" value="2"/>
</dbReference>
<evidence type="ECO:0000256" key="3">
    <source>
        <dbReference type="ARBA" id="ARBA00022448"/>
    </source>
</evidence>
<dbReference type="EMBL" id="VOIR01000012">
    <property type="protein sequence ID" value="KAA6435237.1"/>
    <property type="molecule type" value="Genomic_DNA"/>
</dbReference>
<dbReference type="AlphaFoldDB" id="A0A5M8QGP2"/>
<evidence type="ECO:0000256" key="7">
    <source>
        <dbReference type="ARBA" id="ARBA00023136"/>
    </source>
</evidence>
<dbReference type="GO" id="GO:0015833">
    <property type="term" value="P:peptide transport"/>
    <property type="evidence" value="ECO:0007669"/>
    <property type="project" value="InterPro"/>
</dbReference>
<dbReference type="GO" id="GO:0005524">
    <property type="term" value="F:ATP binding"/>
    <property type="evidence" value="ECO:0007669"/>
    <property type="project" value="UniProtKB-KW"/>
</dbReference>
<feature type="region of interest" description="Disordered" evidence="8">
    <location>
        <begin position="571"/>
        <end position="595"/>
    </location>
</feature>
<dbReference type="PROSITE" id="PS50893">
    <property type="entry name" value="ABC_TRANSPORTER_2"/>
    <property type="match status" value="2"/>
</dbReference>
<dbReference type="CDD" id="cd03257">
    <property type="entry name" value="ABC_NikE_OppD_transporters"/>
    <property type="match status" value="2"/>
</dbReference>
<sequence length="642" mass="68724">MMNRMFLSRALASPVRPRDAGIPMLKPEADVRTTAPAADGPAALEIRDLSVSFRTSSGDVDAVRGVDITVRSGTTHAIVGESGSGKSVTMMGVLGLLPEEAQVSGSIRYLGKELVDAAPAELRAVRGAEIGVIFQDPLSSLNPVMTVGAQILESMTAHRGTAAGATWKRAAELLAEVGIPEAERRVKEYPHQFSGGMRQRVMIAMALAAEPRVLIADEATTALDVTVQAQILRLVQRITAERSMTTIWISHDLGVVAQIADDITVMQSGRVVERGSCHDIFAAPREAYTIALLESMPRLDAPLRELPPRATATGTAAVDVRDLEVAYQVKRGLRTGNRLVRAVDDVSLEIAAGETVGLVGESGSGKSTFARALLGLEPMRHGTVHLAGQDVAGARRASLSALRRNAQMVFQDPSSSMNPGLSVQEIVTEPLLINHRMSASGRRARAAELLELVELDPQLARRHPHQLSGGQRQRVAIARALSLEPSLLVCDEPVSALDVTVQTQILGLLRRLQADLGVSLLVISHDLAVIRDIAHRVAVMYLGKIVEVGDREAIFGSPQHPYTRALLGAVPTPDPTKRFPPTPLQGDPPSPLSPPPGCRFHSRCPAAVIGRCDTTVPTLTAWTPTHDVACVRLGEPELTRQT</sequence>
<evidence type="ECO:0000313" key="11">
    <source>
        <dbReference type="Proteomes" id="UP000323221"/>
    </source>
</evidence>
<name>A0A5M8QGP2_9MICO</name>
<dbReference type="InterPro" id="IPR050388">
    <property type="entry name" value="ABC_Ni/Peptide_Import"/>
</dbReference>
<dbReference type="Pfam" id="PF00005">
    <property type="entry name" value="ABC_tran"/>
    <property type="match status" value="2"/>
</dbReference>
<dbReference type="Proteomes" id="UP000323221">
    <property type="component" value="Unassembled WGS sequence"/>
</dbReference>
<keyword evidence="4" id="KW-1003">Cell membrane</keyword>
<organism evidence="10 11">
    <name type="scientific">Agrococcus sediminis</name>
    <dbReference type="NCBI Taxonomy" id="2599924"/>
    <lineage>
        <taxon>Bacteria</taxon>
        <taxon>Bacillati</taxon>
        <taxon>Actinomycetota</taxon>
        <taxon>Actinomycetes</taxon>
        <taxon>Micrococcales</taxon>
        <taxon>Microbacteriaceae</taxon>
        <taxon>Agrococcus</taxon>
    </lineage>
</organism>
<evidence type="ECO:0000256" key="4">
    <source>
        <dbReference type="ARBA" id="ARBA00022475"/>
    </source>
</evidence>
<dbReference type="GO" id="GO:0016887">
    <property type="term" value="F:ATP hydrolysis activity"/>
    <property type="evidence" value="ECO:0007669"/>
    <property type="project" value="InterPro"/>
</dbReference>
<evidence type="ECO:0000259" key="9">
    <source>
        <dbReference type="PROSITE" id="PS50893"/>
    </source>
</evidence>
<evidence type="ECO:0000256" key="1">
    <source>
        <dbReference type="ARBA" id="ARBA00004202"/>
    </source>
</evidence>
<feature type="domain" description="ABC transporter" evidence="9">
    <location>
        <begin position="46"/>
        <end position="293"/>
    </location>
</feature>
<dbReference type="PANTHER" id="PTHR43297">
    <property type="entry name" value="OLIGOPEPTIDE TRANSPORT ATP-BINDING PROTEIN APPD"/>
    <property type="match status" value="1"/>
</dbReference>
<dbReference type="FunFam" id="3.40.50.300:FF:000016">
    <property type="entry name" value="Oligopeptide ABC transporter ATP-binding component"/>
    <property type="match status" value="2"/>
</dbReference>
<dbReference type="InterPro" id="IPR017871">
    <property type="entry name" value="ABC_transporter-like_CS"/>
</dbReference>
<dbReference type="InterPro" id="IPR003439">
    <property type="entry name" value="ABC_transporter-like_ATP-bd"/>
</dbReference>
<feature type="domain" description="ABC transporter" evidence="9">
    <location>
        <begin position="320"/>
        <end position="567"/>
    </location>
</feature>
<gene>
    <name evidence="10" type="ORF">FQ330_05675</name>
</gene>
<dbReference type="SUPFAM" id="SSF52540">
    <property type="entry name" value="P-loop containing nucleoside triphosphate hydrolases"/>
    <property type="match status" value="2"/>
</dbReference>
<evidence type="ECO:0000256" key="8">
    <source>
        <dbReference type="SAM" id="MobiDB-lite"/>
    </source>
</evidence>
<accession>A0A5M8QGP2</accession>
<comment type="caution">
    <text evidence="10">The sequence shown here is derived from an EMBL/GenBank/DDBJ whole genome shotgun (WGS) entry which is preliminary data.</text>
</comment>